<comment type="catalytic activity">
    <reaction evidence="10">
        <text>O-phospho-L-serine + H2O = L-serine + phosphate</text>
        <dbReference type="Rhea" id="RHEA:21208"/>
        <dbReference type="ChEBI" id="CHEBI:15377"/>
        <dbReference type="ChEBI" id="CHEBI:33384"/>
        <dbReference type="ChEBI" id="CHEBI:43474"/>
        <dbReference type="ChEBI" id="CHEBI:57524"/>
        <dbReference type="EC" id="3.1.3.3"/>
    </reaction>
</comment>
<dbReference type="EC" id="3.1.3.3" evidence="4"/>
<evidence type="ECO:0000313" key="13">
    <source>
        <dbReference type="Proteomes" id="UP000675664"/>
    </source>
</evidence>
<evidence type="ECO:0000256" key="11">
    <source>
        <dbReference type="ARBA" id="ARBA00048523"/>
    </source>
</evidence>
<dbReference type="PANTHER" id="PTHR43344">
    <property type="entry name" value="PHOSPHOSERINE PHOSPHATASE"/>
    <property type="match status" value="1"/>
</dbReference>
<dbReference type="InterPro" id="IPR050582">
    <property type="entry name" value="HAD-like_SerB"/>
</dbReference>
<dbReference type="Pfam" id="PF12710">
    <property type="entry name" value="HAD"/>
    <property type="match status" value="1"/>
</dbReference>
<comment type="cofactor">
    <cofactor evidence="1">
        <name>Mg(2+)</name>
        <dbReference type="ChEBI" id="CHEBI:18420"/>
    </cofactor>
</comment>
<keyword evidence="8" id="KW-0460">Magnesium</keyword>
<evidence type="ECO:0000256" key="10">
    <source>
        <dbReference type="ARBA" id="ARBA00048138"/>
    </source>
</evidence>
<dbReference type="Proteomes" id="UP000675664">
    <property type="component" value="Unassembled WGS sequence"/>
</dbReference>
<comment type="similarity">
    <text evidence="3">Belongs to the HAD-like hydrolase superfamily. SerB family.</text>
</comment>
<dbReference type="GO" id="GO:0005737">
    <property type="term" value="C:cytoplasm"/>
    <property type="evidence" value="ECO:0007669"/>
    <property type="project" value="TreeGrafter"/>
</dbReference>
<sequence>MYDKIIFVDFDGTITTEDTLDGAMRLFVSKEEYDKKYREMIQGSITLSEALHLVFDNTPSSRFSEMMEYIHKVSTRDGFAEFLDEMKALGIPVVVISGGLRQLLEVKIGKYKEWFLGMHYVDLDISGDNMRLVSEYDDGKEVLKKTEIMAQYDYQTAICIGDSYTDINMAAASDVVFARDILADYLKKEGKPFISWNDFYDIIEAIKGFN</sequence>
<gene>
    <name evidence="12" type="ORF">KCX82_18815</name>
</gene>
<evidence type="ECO:0000256" key="6">
    <source>
        <dbReference type="ARBA" id="ARBA00022723"/>
    </source>
</evidence>
<dbReference type="GO" id="GO:0000287">
    <property type="term" value="F:magnesium ion binding"/>
    <property type="evidence" value="ECO:0007669"/>
    <property type="project" value="TreeGrafter"/>
</dbReference>
<dbReference type="NCBIfam" id="TIGR01488">
    <property type="entry name" value="HAD-SF-IB"/>
    <property type="match status" value="1"/>
</dbReference>
<dbReference type="AlphaFoldDB" id="A0A8J7W2Z7"/>
<dbReference type="InterPro" id="IPR023214">
    <property type="entry name" value="HAD_sf"/>
</dbReference>
<evidence type="ECO:0000256" key="5">
    <source>
        <dbReference type="ARBA" id="ARBA00022605"/>
    </source>
</evidence>
<keyword evidence="6" id="KW-0479">Metal-binding</keyword>
<keyword evidence="5" id="KW-0028">Amino-acid biosynthesis</keyword>
<evidence type="ECO:0000256" key="1">
    <source>
        <dbReference type="ARBA" id="ARBA00001946"/>
    </source>
</evidence>
<keyword evidence="13" id="KW-1185">Reference proteome</keyword>
<proteinExistence type="inferred from homology"/>
<name>A0A8J7W2Z7_9FIRM</name>
<organism evidence="12 13">
    <name type="scientific">Sinanaerobacter chloroacetimidivorans</name>
    <dbReference type="NCBI Taxonomy" id="2818044"/>
    <lineage>
        <taxon>Bacteria</taxon>
        <taxon>Bacillati</taxon>
        <taxon>Bacillota</taxon>
        <taxon>Clostridia</taxon>
        <taxon>Peptostreptococcales</taxon>
        <taxon>Anaerovoracaceae</taxon>
        <taxon>Sinanaerobacter</taxon>
    </lineage>
</organism>
<dbReference type="Gene3D" id="3.90.1470.20">
    <property type="match status" value="1"/>
</dbReference>
<dbReference type="GO" id="GO:0036424">
    <property type="term" value="F:L-phosphoserine phosphatase activity"/>
    <property type="evidence" value="ECO:0007669"/>
    <property type="project" value="TreeGrafter"/>
</dbReference>
<evidence type="ECO:0000256" key="3">
    <source>
        <dbReference type="ARBA" id="ARBA00009184"/>
    </source>
</evidence>
<comment type="catalytic activity">
    <reaction evidence="11">
        <text>O-phospho-D-serine + H2O = D-serine + phosphate</text>
        <dbReference type="Rhea" id="RHEA:24873"/>
        <dbReference type="ChEBI" id="CHEBI:15377"/>
        <dbReference type="ChEBI" id="CHEBI:35247"/>
        <dbReference type="ChEBI" id="CHEBI:43474"/>
        <dbReference type="ChEBI" id="CHEBI:58680"/>
        <dbReference type="EC" id="3.1.3.3"/>
    </reaction>
</comment>
<evidence type="ECO:0000256" key="7">
    <source>
        <dbReference type="ARBA" id="ARBA00022801"/>
    </source>
</evidence>
<dbReference type="PANTHER" id="PTHR43344:SF2">
    <property type="entry name" value="PHOSPHOSERINE PHOSPHATASE"/>
    <property type="match status" value="1"/>
</dbReference>
<comment type="pathway">
    <text evidence="2">Amino-acid biosynthesis; L-serine biosynthesis; L-serine from 3-phospho-D-glycerate: step 3/3.</text>
</comment>
<evidence type="ECO:0000256" key="2">
    <source>
        <dbReference type="ARBA" id="ARBA00005135"/>
    </source>
</evidence>
<accession>A0A8J7W2Z7</accession>
<reference evidence="12" key="2">
    <citation type="submission" date="2021-04" db="EMBL/GenBank/DDBJ databases">
        <authorList>
            <person name="Liu J."/>
        </authorList>
    </citation>
    <scope>NUCLEOTIDE SEQUENCE</scope>
    <source>
        <strain evidence="12">BAD-6</strain>
    </source>
</reference>
<keyword evidence="7" id="KW-0378">Hydrolase</keyword>
<reference evidence="12" key="1">
    <citation type="submission" date="2021-04" db="EMBL/GenBank/DDBJ databases">
        <title>Sinoanaerobacter chloroacetimidivorans sp. nov., an obligate anaerobic bacterium isolated from anaerobic sludge.</title>
        <authorList>
            <person name="Bao Y."/>
        </authorList>
    </citation>
    <scope>NUCLEOTIDE SEQUENCE</scope>
    <source>
        <strain evidence="12">BAD-6</strain>
    </source>
</reference>
<dbReference type="GO" id="GO:0006564">
    <property type="term" value="P:L-serine biosynthetic process"/>
    <property type="evidence" value="ECO:0007669"/>
    <property type="project" value="UniProtKB-KW"/>
</dbReference>
<dbReference type="Gene3D" id="3.40.50.1000">
    <property type="entry name" value="HAD superfamily/HAD-like"/>
    <property type="match status" value="1"/>
</dbReference>
<protein>
    <recommendedName>
        <fullName evidence="4">phosphoserine phosphatase</fullName>
        <ecNumber evidence="4">3.1.3.3</ecNumber>
    </recommendedName>
</protein>
<dbReference type="SUPFAM" id="SSF56784">
    <property type="entry name" value="HAD-like"/>
    <property type="match status" value="1"/>
</dbReference>
<evidence type="ECO:0000256" key="8">
    <source>
        <dbReference type="ARBA" id="ARBA00022842"/>
    </source>
</evidence>
<evidence type="ECO:0000256" key="4">
    <source>
        <dbReference type="ARBA" id="ARBA00012640"/>
    </source>
</evidence>
<dbReference type="RefSeq" id="WP_227020066.1">
    <property type="nucleotide sequence ID" value="NZ_JAGSND010000018.1"/>
</dbReference>
<evidence type="ECO:0000313" key="12">
    <source>
        <dbReference type="EMBL" id="MBR0599939.1"/>
    </source>
</evidence>
<keyword evidence="9" id="KW-0718">Serine biosynthesis</keyword>
<dbReference type="InterPro" id="IPR036412">
    <property type="entry name" value="HAD-like_sf"/>
</dbReference>
<comment type="caution">
    <text evidence="12">The sequence shown here is derived from an EMBL/GenBank/DDBJ whole genome shotgun (WGS) entry which is preliminary data.</text>
</comment>
<dbReference type="EMBL" id="JAGSND010000018">
    <property type="protein sequence ID" value="MBR0599939.1"/>
    <property type="molecule type" value="Genomic_DNA"/>
</dbReference>
<evidence type="ECO:0000256" key="9">
    <source>
        <dbReference type="ARBA" id="ARBA00023299"/>
    </source>
</evidence>